<name>A0A8D8FJY3_CULPI</name>
<keyword evidence="2" id="KW-1133">Transmembrane helix</keyword>
<proteinExistence type="predicted"/>
<evidence type="ECO:0000256" key="2">
    <source>
        <dbReference type="SAM" id="Phobius"/>
    </source>
</evidence>
<keyword evidence="2" id="KW-0812">Transmembrane</keyword>
<keyword evidence="2" id="KW-0472">Membrane</keyword>
<accession>A0A8D8FJY3</accession>
<sequence>MCLLNQVSNLSTTNLHALFPLSPSTAFFFFFVCNHPKTKPSSRLTDWHAKQSTSPVRFPRTPPTQVCLSKRTHTRESESRREQWAVCRHNNINNNCRHNNNTTLLQLPIGTLEMHLLQKQ</sequence>
<reference evidence="3" key="1">
    <citation type="submission" date="2021-05" db="EMBL/GenBank/DDBJ databases">
        <authorList>
            <person name="Alioto T."/>
            <person name="Alioto T."/>
            <person name="Gomez Garrido J."/>
        </authorList>
    </citation>
    <scope>NUCLEOTIDE SEQUENCE</scope>
</reference>
<dbReference type="EMBL" id="HBUE01076772">
    <property type="protein sequence ID" value="CAG6475512.1"/>
    <property type="molecule type" value="Transcribed_RNA"/>
</dbReference>
<feature type="region of interest" description="Disordered" evidence="1">
    <location>
        <begin position="51"/>
        <end position="74"/>
    </location>
</feature>
<evidence type="ECO:0000313" key="3">
    <source>
        <dbReference type="EMBL" id="CAG6475512.1"/>
    </source>
</evidence>
<evidence type="ECO:0000256" key="1">
    <source>
        <dbReference type="SAM" id="MobiDB-lite"/>
    </source>
</evidence>
<feature type="transmembrane region" description="Helical" evidence="2">
    <location>
        <begin position="15"/>
        <end position="33"/>
    </location>
</feature>
<organism evidence="3">
    <name type="scientific">Culex pipiens</name>
    <name type="common">House mosquito</name>
    <dbReference type="NCBI Taxonomy" id="7175"/>
    <lineage>
        <taxon>Eukaryota</taxon>
        <taxon>Metazoa</taxon>
        <taxon>Ecdysozoa</taxon>
        <taxon>Arthropoda</taxon>
        <taxon>Hexapoda</taxon>
        <taxon>Insecta</taxon>
        <taxon>Pterygota</taxon>
        <taxon>Neoptera</taxon>
        <taxon>Endopterygota</taxon>
        <taxon>Diptera</taxon>
        <taxon>Nematocera</taxon>
        <taxon>Culicoidea</taxon>
        <taxon>Culicidae</taxon>
        <taxon>Culicinae</taxon>
        <taxon>Culicini</taxon>
        <taxon>Culex</taxon>
        <taxon>Culex</taxon>
    </lineage>
</organism>
<protein>
    <submittedName>
        <fullName evidence="3">(northern house mosquito) hypothetical protein</fullName>
    </submittedName>
</protein>
<dbReference type="AlphaFoldDB" id="A0A8D8FJY3"/>